<reference evidence="4" key="1">
    <citation type="journal article" date="2019" name="Int. J. Syst. Evol. Microbiol.">
        <title>The Global Catalogue of Microorganisms (GCM) 10K type strain sequencing project: providing services to taxonomists for standard genome sequencing and annotation.</title>
        <authorList>
            <consortium name="The Broad Institute Genomics Platform"/>
            <consortium name="The Broad Institute Genome Sequencing Center for Infectious Disease"/>
            <person name="Wu L."/>
            <person name="Ma J."/>
        </authorList>
    </citation>
    <scope>NUCLEOTIDE SEQUENCE [LARGE SCALE GENOMIC DNA]</scope>
    <source>
        <strain evidence="4">JCM 16673</strain>
    </source>
</reference>
<comment type="caution">
    <text evidence="3">The sequence shown here is derived from an EMBL/GenBank/DDBJ whole genome shotgun (WGS) entry which is preliminary data.</text>
</comment>
<dbReference type="PANTHER" id="PTHR37946:SF1">
    <property type="entry name" value="SLL1969 PROTEIN"/>
    <property type="match status" value="1"/>
</dbReference>
<keyword evidence="1" id="KW-1133">Transmembrane helix</keyword>
<gene>
    <name evidence="3" type="ORF">GCM10022212_14990</name>
</gene>
<keyword evidence="3" id="KW-0378">Hydrolase</keyword>
<sequence>MVTRYMRYLLLAQCLVAAGLVVLQITVLHVRNAWLALAISIVLVVLVRLSITANSFRLAWRFRSETPVPARINLRQTTRLFCTEFLASMLSSSWSMAFHAFEKKPARHPVGLPVLLIHGYGCNSGYWRSLSRRLSAANITHHAVNLEPVLADIDSYVPSVEQAITTLIHDTGSDQVVLVAHSMGGLVARACLRAHGDNRIAKVIMLGTPHHGTALARHGIGINAQQMRCNADKAGMVPSDWLQQLNRCEDIAHRAMMVSIYSHHDNIVAPQRSCHLDGATNIAVQGIGHVALALDQGVQQQVIDEIRSVRVPPRARRNRSTS</sequence>
<evidence type="ECO:0000259" key="2">
    <source>
        <dbReference type="Pfam" id="PF07819"/>
    </source>
</evidence>
<dbReference type="EMBL" id="BAAAZE010000007">
    <property type="protein sequence ID" value="GAA4019670.1"/>
    <property type="molecule type" value="Genomic_DNA"/>
</dbReference>
<name>A0ABP7T1P3_9BURK</name>
<evidence type="ECO:0000313" key="3">
    <source>
        <dbReference type="EMBL" id="GAA4019670.1"/>
    </source>
</evidence>
<dbReference type="InterPro" id="IPR012908">
    <property type="entry name" value="PGAP1-ab_dom-like"/>
</dbReference>
<organism evidence="3 4">
    <name type="scientific">Actimicrobium antarcticum</name>
    <dbReference type="NCBI Taxonomy" id="1051899"/>
    <lineage>
        <taxon>Bacteria</taxon>
        <taxon>Pseudomonadati</taxon>
        <taxon>Pseudomonadota</taxon>
        <taxon>Betaproteobacteria</taxon>
        <taxon>Burkholderiales</taxon>
        <taxon>Oxalobacteraceae</taxon>
        <taxon>Actimicrobium</taxon>
    </lineage>
</organism>
<dbReference type="Pfam" id="PF07819">
    <property type="entry name" value="PGAP1"/>
    <property type="match status" value="1"/>
</dbReference>
<feature type="domain" description="GPI inositol-deacylase PGAP1-like alpha/beta" evidence="2">
    <location>
        <begin position="111"/>
        <end position="226"/>
    </location>
</feature>
<keyword evidence="1" id="KW-0472">Membrane</keyword>
<keyword evidence="1" id="KW-0812">Transmembrane</keyword>
<dbReference type="Proteomes" id="UP001501353">
    <property type="component" value="Unassembled WGS sequence"/>
</dbReference>
<evidence type="ECO:0000256" key="1">
    <source>
        <dbReference type="SAM" id="Phobius"/>
    </source>
</evidence>
<dbReference type="GO" id="GO:0016787">
    <property type="term" value="F:hydrolase activity"/>
    <property type="evidence" value="ECO:0007669"/>
    <property type="project" value="UniProtKB-KW"/>
</dbReference>
<protein>
    <submittedName>
        <fullName evidence="3">Alpha/beta fold hydrolase</fullName>
    </submittedName>
</protein>
<dbReference type="PANTHER" id="PTHR37946">
    <property type="entry name" value="SLL1969 PROTEIN"/>
    <property type="match status" value="1"/>
</dbReference>
<dbReference type="Gene3D" id="3.40.50.1820">
    <property type="entry name" value="alpha/beta hydrolase"/>
    <property type="match status" value="1"/>
</dbReference>
<accession>A0ABP7T1P3</accession>
<dbReference type="InterPro" id="IPR029058">
    <property type="entry name" value="AB_hydrolase_fold"/>
</dbReference>
<proteinExistence type="predicted"/>
<dbReference type="SUPFAM" id="SSF53474">
    <property type="entry name" value="alpha/beta-Hydrolases"/>
    <property type="match status" value="1"/>
</dbReference>
<feature type="transmembrane region" description="Helical" evidence="1">
    <location>
        <begin position="34"/>
        <end position="59"/>
    </location>
</feature>
<keyword evidence="4" id="KW-1185">Reference proteome</keyword>
<evidence type="ECO:0000313" key="4">
    <source>
        <dbReference type="Proteomes" id="UP001501353"/>
    </source>
</evidence>